<dbReference type="GO" id="GO:0033990">
    <property type="term" value="F:ectoine synthase activity"/>
    <property type="evidence" value="ECO:0007669"/>
    <property type="project" value="UniProtKB-EC"/>
</dbReference>
<evidence type="ECO:0000256" key="2">
    <source>
        <dbReference type="ARBA" id="ARBA00009637"/>
    </source>
</evidence>
<name>A0A5C4T726_9BACL</name>
<dbReference type="EC" id="4.2.1.108" evidence="3 8"/>
<keyword evidence="9" id="KW-0560">Oxidoreductase</keyword>
<evidence type="ECO:0000256" key="8">
    <source>
        <dbReference type="HAMAP-Rule" id="MF_01255"/>
    </source>
</evidence>
<sequence length="417" mass="46990">MIVRHLDEVKGTEHDVDTATWVSRRLLLRRDGVGFSLHDTTMKPGTETEMWYKNHVEAVYCIEGEGEIEVVDENRTYPVKPGTLYVLDGHEKHKLRSKTSLRVVCVFNPPCSGKEVHDADGAYSLGEPDAYPSRHAPEPRLLERVDPVVYDKTIRQSVIDGGQLDEYERTGYLFLDGFFSAEEVEELRSELQRVWRQAEGDDRAEIIREPDSDAVRSVFAVHRDNAVFAKLAAHERLTAAVKQILGSEVYVHQSRINFKPGFTGKDFYWHSDFETWHVEDGMPRMRALSCSIALEDNYSFNGPLMVIPGSQRHFVSCVGATPENHYEESLRKQQYGVPDPDSLTRLASEGGIVAPVGKAGSVLLFDCNLMHGSSSNISPYPRSNVFLVFNSVENRLAEPFSGQKPRPDYIASRKAGE</sequence>
<dbReference type="OrthoDB" id="9791262at2"/>
<dbReference type="AlphaFoldDB" id="A0A5C4T726"/>
<dbReference type="PANTHER" id="PTHR39289">
    <property type="match status" value="1"/>
</dbReference>
<dbReference type="UniPathway" id="UPA00067">
    <property type="reaction ID" value="UER00123"/>
</dbReference>
<dbReference type="PANTHER" id="PTHR39289:SF1">
    <property type="entry name" value="L-ECTOINE SYNTHASE"/>
    <property type="match status" value="1"/>
</dbReference>
<dbReference type="GO" id="GO:0019491">
    <property type="term" value="P:ectoine biosynthetic process"/>
    <property type="evidence" value="ECO:0007669"/>
    <property type="project" value="UniProtKB-UniRule"/>
</dbReference>
<dbReference type="InterPro" id="IPR010462">
    <property type="entry name" value="Ectoine_synth"/>
</dbReference>
<dbReference type="Proteomes" id="UP000307943">
    <property type="component" value="Unassembled WGS sequence"/>
</dbReference>
<dbReference type="EMBL" id="VDCQ01000027">
    <property type="protein sequence ID" value="TNJ64616.1"/>
    <property type="molecule type" value="Genomic_DNA"/>
</dbReference>
<keyword evidence="5 8" id="KW-0456">Lyase</keyword>
<evidence type="ECO:0000256" key="4">
    <source>
        <dbReference type="ARBA" id="ARBA00019707"/>
    </source>
</evidence>
<dbReference type="CDD" id="cd06978">
    <property type="entry name" value="cupin_EctC"/>
    <property type="match status" value="1"/>
</dbReference>
<dbReference type="HAMAP" id="MF_01255">
    <property type="entry name" value="Ectoine_synth"/>
    <property type="match status" value="1"/>
</dbReference>
<keyword evidence="10" id="KW-1185">Reference proteome</keyword>
<comment type="caution">
    <text evidence="9">The sequence shown here is derived from an EMBL/GenBank/DDBJ whole genome shotgun (WGS) entry which is preliminary data.</text>
</comment>
<dbReference type="InterPro" id="IPR008775">
    <property type="entry name" value="Phytyl_CoA_dOase-like"/>
</dbReference>
<comment type="function">
    <text evidence="8">Catalyzes the circularization of gamma-N-acetyl-alpha,gamma-diaminobutyric acid (ADABA) to ectoine (1,4,5,6-tetrahydro-2-methyl-4-pyrimidine carboxylic acid), which is an excellent osmoprotectant.</text>
</comment>
<proteinExistence type="inferred from homology"/>
<dbReference type="SUPFAM" id="SSF51197">
    <property type="entry name" value="Clavaminate synthase-like"/>
    <property type="match status" value="1"/>
</dbReference>
<dbReference type="GO" id="GO:0016706">
    <property type="term" value="F:2-oxoglutarate-dependent dioxygenase activity"/>
    <property type="evidence" value="ECO:0007669"/>
    <property type="project" value="InterPro"/>
</dbReference>
<dbReference type="Pfam" id="PF06339">
    <property type="entry name" value="Ectoine_synth"/>
    <property type="match status" value="1"/>
</dbReference>
<evidence type="ECO:0000256" key="7">
    <source>
        <dbReference type="ARBA" id="ARBA00048714"/>
    </source>
</evidence>
<evidence type="ECO:0000256" key="6">
    <source>
        <dbReference type="ARBA" id="ARBA00033271"/>
    </source>
</evidence>
<reference evidence="9 10" key="1">
    <citation type="submission" date="2019-05" db="EMBL/GenBank/DDBJ databases">
        <title>We sequenced the genome of Paenibacillus hemerocallicola KCTC 33185 for further insight into its adaptation and study the phylogeny of Paenibacillus.</title>
        <authorList>
            <person name="Narsing Rao M.P."/>
        </authorList>
    </citation>
    <scope>NUCLEOTIDE SEQUENCE [LARGE SCALE GENOMIC DNA]</scope>
    <source>
        <strain evidence="9 10">KCTC 33185</strain>
    </source>
</reference>
<organism evidence="9 10">
    <name type="scientific">Paenibacillus hemerocallicola</name>
    <dbReference type="NCBI Taxonomy" id="1172614"/>
    <lineage>
        <taxon>Bacteria</taxon>
        <taxon>Bacillati</taxon>
        <taxon>Bacillota</taxon>
        <taxon>Bacilli</taxon>
        <taxon>Bacillales</taxon>
        <taxon>Paenibacillaceae</taxon>
        <taxon>Paenibacillus</taxon>
    </lineage>
</organism>
<evidence type="ECO:0000256" key="5">
    <source>
        <dbReference type="ARBA" id="ARBA00023239"/>
    </source>
</evidence>
<evidence type="ECO:0000313" key="10">
    <source>
        <dbReference type="Proteomes" id="UP000307943"/>
    </source>
</evidence>
<evidence type="ECO:0000256" key="1">
    <source>
        <dbReference type="ARBA" id="ARBA00005181"/>
    </source>
</evidence>
<dbReference type="InterPro" id="IPR011051">
    <property type="entry name" value="RmlC_Cupin_sf"/>
</dbReference>
<evidence type="ECO:0000313" key="9">
    <source>
        <dbReference type="EMBL" id="TNJ64616.1"/>
    </source>
</evidence>
<accession>A0A5C4T726</accession>
<dbReference type="NCBIfam" id="NF009806">
    <property type="entry name" value="PRK13290.1"/>
    <property type="match status" value="1"/>
</dbReference>
<dbReference type="NCBIfam" id="TIGR02408">
    <property type="entry name" value="ectoine_ThpD"/>
    <property type="match status" value="1"/>
</dbReference>
<dbReference type="Gene3D" id="2.60.120.10">
    <property type="entry name" value="Jelly Rolls"/>
    <property type="match status" value="1"/>
</dbReference>
<dbReference type="Gene3D" id="2.60.120.620">
    <property type="entry name" value="q2cbj1_9rhob like domain"/>
    <property type="match status" value="1"/>
</dbReference>
<comment type="catalytic activity">
    <reaction evidence="7 8">
        <text>(2S)-4-acetamido-2-aminobutanoate = L-ectoine + H2O</text>
        <dbReference type="Rhea" id="RHEA:17281"/>
        <dbReference type="ChEBI" id="CHEBI:15377"/>
        <dbReference type="ChEBI" id="CHEBI:58515"/>
        <dbReference type="ChEBI" id="CHEBI:58929"/>
        <dbReference type="EC" id="4.2.1.108"/>
    </reaction>
</comment>
<dbReference type="InterPro" id="IPR012774">
    <property type="entry name" value="EctD"/>
</dbReference>
<dbReference type="Pfam" id="PF05721">
    <property type="entry name" value="PhyH"/>
    <property type="match status" value="1"/>
</dbReference>
<evidence type="ECO:0000256" key="3">
    <source>
        <dbReference type="ARBA" id="ARBA00013192"/>
    </source>
</evidence>
<comment type="pathway">
    <text evidence="1 8">Amine and polyamine biosynthesis; ectoine biosynthesis; L-ectoine from L-aspartate 4-semialdehyde: step 3/3.</text>
</comment>
<comment type="similarity">
    <text evidence="2 8">Belongs to the ectoine synthase family.</text>
</comment>
<dbReference type="InterPro" id="IPR014710">
    <property type="entry name" value="RmlC-like_jellyroll"/>
</dbReference>
<gene>
    <name evidence="9" type="primary">thpD</name>
    <name evidence="8" type="synonym">ectC</name>
    <name evidence="9" type="ORF">FE784_19390</name>
</gene>
<dbReference type="SUPFAM" id="SSF51182">
    <property type="entry name" value="RmlC-like cupins"/>
    <property type="match status" value="1"/>
</dbReference>
<protein>
    <recommendedName>
        <fullName evidence="4 8">L-ectoine synthase</fullName>
        <ecNumber evidence="3 8">4.2.1.108</ecNumber>
    </recommendedName>
    <alternativeName>
        <fullName evidence="6 8">N-acetyldiaminobutyrate dehydratase</fullName>
    </alternativeName>
</protein>